<dbReference type="Gene3D" id="4.10.60.10">
    <property type="entry name" value="Zinc finger, CCHC-type"/>
    <property type="match status" value="1"/>
</dbReference>
<dbReference type="EMBL" id="BAABME010011433">
    <property type="protein sequence ID" value="GAA0183758.1"/>
    <property type="molecule type" value="Genomic_DNA"/>
</dbReference>
<dbReference type="SUPFAM" id="SSF57756">
    <property type="entry name" value="Retrovirus zinc finger-like domains"/>
    <property type="match status" value="1"/>
</dbReference>
<feature type="domain" description="Retrovirus-related Pol polyprotein from transposon TNT 1-94-like beta-barrel" evidence="1">
    <location>
        <begin position="116"/>
        <end position="196"/>
    </location>
</feature>
<dbReference type="GO" id="GO:0003676">
    <property type="term" value="F:nucleic acid binding"/>
    <property type="evidence" value="ECO:0007669"/>
    <property type="project" value="InterPro"/>
</dbReference>
<protein>
    <recommendedName>
        <fullName evidence="1">Retrovirus-related Pol polyprotein from transposon TNT 1-94-like beta-barrel domain-containing protein</fullName>
    </recommendedName>
</protein>
<dbReference type="Pfam" id="PF22936">
    <property type="entry name" value="Pol_BBD"/>
    <property type="match status" value="1"/>
</dbReference>
<keyword evidence="3" id="KW-1185">Reference proteome</keyword>
<dbReference type="PANTHER" id="PTHR47592:SF31">
    <property type="entry name" value="ZINC FINGER, CCHC-TYPE-RELATED"/>
    <property type="match status" value="1"/>
</dbReference>
<gene>
    <name evidence="2" type="ORF">LIER_31114</name>
</gene>
<evidence type="ECO:0000313" key="3">
    <source>
        <dbReference type="Proteomes" id="UP001454036"/>
    </source>
</evidence>
<proteinExistence type="predicted"/>
<dbReference type="PANTHER" id="PTHR47592">
    <property type="entry name" value="PBF68 PROTEIN"/>
    <property type="match status" value="1"/>
</dbReference>
<evidence type="ECO:0000313" key="2">
    <source>
        <dbReference type="EMBL" id="GAA0183758.1"/>
    </source>
</evidence>
<dbReference type="InterPro" id="IPR054722">
    <property type="entry name" value="PolX-like_BBD"/>
</dbReference>
<dbReference type="AlphaFoldDB" id="A0AAV3RRS5"/>
<sequence>MGVDFNDEVQALWILGLLPDSWETLSVSLSASVVDGTLTKEMISNKTENKDKKDDQCHYCDKMGHWKSDCYTFKRDVANGTVKNKKSENNVAIVDQDNDLIVVGSDVCYAASDDDWIVDTGASSHVTPHRRFFHTYDKGEFGEVKMENNGVSRIFAIGDIHLKTSLGKDIVLSNVRHIPDFRLSLISLGKLDDDGYLNTFDNGQ</sequence>
<comment type="caution">
    <text evidence="2">The sequence shown here is derived from an EMBL/GenBank/DDBJ whole genome shotgun (WGS) entry which is preliminary data.</text>
</comment>
<reference evidence="2 3" key="1">
    <citation type="submission" date="2024-01" db="EMBL/GenBank/DDBJ databases">
        <title>The complete chloroplast genome sequence of Lithospermum erythrorhizon: insights into the phylogenetic relationship among Boraginaceae species and the maternal lineages of purple gromwells.</title>
        <authorList>
            <person name="Okada T."/>
            <person name="Watanabe K."/>
        </authorList>
    </citation>
    <scope>NUCLEOTIDE SEQUENCE [LARGE SCALE GENOMIC DNA]</scope>
</reference>
<dbReference type="GO" id="GO:0008270">
    <property type="term" value="F:zinc ion binding"/>
    <property type="evidence" value="ECO:0007669"/>
    <property type="project" value="InterPro"/>
</dbReference>
<name>A0AAV3RRS5_LITER</name>
<accession>A0AAV3RRS5</accession>
<evidence type="ECO:0000259" key="1">
    <source>
        <dbReference type="Pfam" id="PF22936"/>
    </source>
</evidence>
<dbReference type="Proteomes" id="UP001454036">
    <property type="component" value="Unassembled WGS sequence"/>
</dbReference>
<organism evidence="2 3">
    <name type="scientific">Lithospermum erythrorhizon</name>
    <name type="common">Purple gromwell</name>
    <name type="synonym">Lithospermum officinale var. erythrorhizon</name>
    <dbReference type="NCBI Taxonomy" id="34254"/>
    <lineage>
        <taxon>Eukaryota</taxon>
        <taxon>Viridiplantae</taxon>
        <taxon>Streptophyta</taxon>
        <taxon>Embryophyta</taxon>
        <taxon>Tracheophyta</taxon>
        <taxon>Spermatophyta</taxon>
        <taxon>Magnoliopsida</taxon>
        <taxon>eudicotyledons</taxon>
        <taxon>Gunneridae</taxon>
        <taxon>Pentapetalae</taxon>
        <taxon>asterids</taxon>
        <taxon>lamiids</taxon>
        <taxon>Boraginales</taxon>
        <taxon>Boraginaceae</taxon>
        <taxon>Boraginoideae</taxon>
        <taxon>Lithospermeae</taxon>
        <taxon>Lithospermum</taxon>
    </lineage>
</organism>
<dbReference type="InterPro" id="IPR036875">
    <property type="entry name" value="Znf_CCHC_sf"/>
</dbReference>